<name>A0A7S3YMH2_HETAK</name>
<protein>
    <submittedName>
        <fullName evidence="2">Uncharacterized protein</fullName>
    </submittedName>
</protein>
<organism evidence="2">
    <name type="scientific">Heterosigma akashiwo</name>
    <name type="common">Chromophytic alga</name>
    <name type="synonym">Heterosigma carterae</name>
    <dbReference type="NCBI Taxonomy" id="2829"/>
    <lineage>
        <taxon>Eukaryota</taxon>
        <taxon>Sar</taxon>
        <taxon>Stramenopiles</taxon>
        <taxon>Ochrophyta</taxon>
        <taxon>Raphidophyceae</taxon>
        <taxon>Chattonellales</taxon>
        <taxon>Chattonellaceae</taxon>
        <taxon>Heterosigma</taxon>
    </lineage>
</organism>
<feature type="region of interest" description="Disordered" evidence="1">
    <location>
        <begin position="1"/>
        <end position="24"/>
    </location>
</feature>
<dbReference type="AlphaFoldDB" id="A0A7S3YMH2"/>
<evidence type="ECO:0000313" key="2">
    <source>
        <dbReference type="EMBL" id="CAE0656256.1"/>
    </source>
</evidence>
<dbReference type="SMART" id="SM01425">
    <property type="entry name" value="EsV_1_7"/>
    <property type="match status" value="3"/>
</dbReference>
<dbReference type="InterPro" id="IPR043822">
    <property type="entry name" value="EsV_1_7_cys"/>
</dbReference>
<feature type="compositionally biased region" description="Basic and acidic residues" evidence="1">
    <location>
        <begin position="126"/>
        <end position="141"/>
    </location>
</feature>
<reference evidence="2" key="1">
    <citation type="submission" date="2021-01" db="EMBL/GenBank/DDBJ databases">
        <authorList>
            <person name="Corre E."/>
            <person name="Pelletier E."/>
            <person name="Niang G."/>
            <person name="Scheremetjew M."/>
            <person name="Finn R."/>
            <person name="Kale V."/>
            <person name="Holt S."/>
            <person name="Cochrane G."/>
            <person name="Meng A."/>
            <person name="Brown T."/>
            <person name="Cohen L."/>
        </authorList>
    </citation>
    <scope>NUCLEOTIDE SEQUENCE</scope>
    <source>
        <strain evidence="2">CCMP3107</strain>
    </source>
</reference>
<dbReference type="Pfam" id="PF19114">
    <property type="entry name" value="EsV_1_7_cys"/>
    <property type="match status" value="3"/>
</dbReference>
<accession>A0A7S3YMH2</accession>
<dbReference type="EMBL" id="HBIU01063200">
    <property type="protein sequence ID" value="CAE0656256.1"/>
    <property type="molecule type" value="Transcribed_RNA"/>
</dbReference>
<proteinExistence type="predicted"/>
<sequence>MELTPTVGADEKRRPSQKNKKGKQCEHDGCVKSRHFGFKSEGYMRFCGVHKEPGMANLSRKTCEYEGCTQAASHGCPIKRTKKLCAAHKKDGMINLVLRLCLHPGCNKTANYKGNGSGRKNYCTKHKNDDEARPSQDDSTKDNISAHISNEKQPPQHPKVAQSKDPVTIEKQYFEKQFASQQKRSLATMKHQTTFSPAEEDRYQPLKKVKQETDNLECKDYPHKDSCSADYNISSHGQGHDWRSLWGKIQVES</sequence>
<gene>
    <name evidence="2" type="ORF">HAKA00212_LOCUS27164</name>
</gene>
<feature type="region of interest" description="Disordered" evidence="1">
    <location>
        <begin position="117"/>
        <end position="143"/>
    </location>
</feature>
<evidence type="ECO:0000256" key="1">
    <source>
        <dbReference type="SAM" id="MobiDB-lite"/>
    </source>
</evidence>